<keyword evidence="2" id="KW-1185">Reference proteome</keyword>
<sequence>MKIGIAFFIIFCASFVSKASELRYEPMTKSQIEAVGEGVDDPVLKCLAYVDEAQKLRNKISLDLPDVYTNLPFPSPFVKYSRPLRALEGLKGEARRSLLDQLEKEHQVAVRKNREAAAMREVQQLMNLDVSLLLDNARSIAHGQLQGDSKKLIISIIENIEHLEIKRRREIDEVRSNNGRMIDATSQ</sequence>
<dbReference type="Proteomes" id="UP000624703">
    <property type="component" value="Unassembled WGS sequence"/>
</dbReference>
<gene>
    <name evidence="1" type="ORF">JIN82_11530</name>
</gene>
<proteinExistence type="predicted"/>
<reference evidence="1" key="1">
    <citation type="submission" date="2021-01" db="EMBL/GenBank/DDBJ databases">
        <title>Modified the classification status of verrucomicrobia.</title>
        <authorList>
            <person name="Feng X."/>
        </authorList>
    </citation>
    <scope>NUCLEOTIDE SEQUENCE</scope>
    <source>
        <strain evidence="1">_KCTC 22039</strain>
    </source>
</reference>
<protein>
    <submittedName>
        <fullName evidence="1">Uncharacterized protein</fullName>
    </submittedName>
</protein>
<evidence type="ECO:0000313" key="1">
    <source>
        <dbReference type="EMBL" id="MBK1791783.1"/>
    </source>
</evidence>
<dbReference type="AlphaFoldDB" id="A0A8J7MFJ4"/>
<comment type="caution">
    <text evidence="1">The sequence shown here is derived from an EMBL/GenBank/DDBJ whole genome shotgun (WGS) entry which is preliminary data.</text>
</comment>
<evidence type="ECO:0000313" key="2">
    <source>
        <dbReference type="Proteomes" id="UP000624703"/>
    </source>
</evidence>
<organism evidence="1 2">
    <name type="scientific">Persicirhabdus sediminis</name>
    <dbReference type="NCBI Taxonomy" id="454144"/>
    <lineage>
        <taxon>Bacteria</taxon>
        <taxon>Pseudomonadati</taxon>
        <taxon>Verrucomicrobiota</taxon>
        <taxon>Verrucomicrobiia</taxon>
        <taxon>Verrucomicrobiales</taxon>
        <taxon>Verrucomicrobiaceae</taxon>
        <taxon>Persicirhabdus</taxon>
    </lineage>
</organism>
<dbReference type="EMBL" id="JAENIM010000041">
    <property type="protein sequence ID" value="MBK1791783.1"/>
    <property type="molecule type" value="Genomic_DNA"/>
</dbReference>
<name>A0A8J7MFJ4_9BACT</name>
<dbReference type="RefSeq" id="WP_200311802.1">
    <property type="nucleotide sequence ID" value="NZ_JAENIM010000041.1"/>
</dbReference>
<accession>A0A8J7MFJ4</accession>